<dbReference type="PROSITE" id="PS51257">
    <property type="entry name" value="PROKAR_LIPOPROTEIN"/>
    <property type="match status" value="1"/>
</dbReference>
<comment type="caution">
    <text evidence="3">The sequence shown here is derived from an EMBL/GenBank/DDBJ whole genome shotgun (WGS) entry which is preliminary data.</text>
</comment>
<feature type="signal peptide" evidence="1">
    <location>
        <begin position="1"/>
        <end position="21"/>
    </location>
</feature>
<keyword evidence="6" id="KW-1185">Reference proteome</keyword>
<feature type="chain" id="PRO_5016256005" description="ABC-type transport auxiliary lipoprotein component domain-containing protein" evidence="1">
    <location>
        <begin position="22"/>
        <end position="202"/>
    </location>
</feature>
<protein>
    <recommendedName>
        <fullName evidence="2">ABC-type transport auxiliary lipoprotein component domain-containing protein</fullName>
    </recommendedName>
</protein>
<reference evidence="4 6" key="1">
    <citation type="journal article" date="2018" name="Front. Microbiol.">
        <title>Genome-Based Analysis Reveals the Taxonomy and Diversity of the Family Idiomarinaceae.</title>
        <authorList>
            <person name="Liu Y."/>
            <person name="Lai Q."/>
            <person name="Shao Z."/>
        </authorList>
    </citation>
    <scope>NUCLEOTIDE SEQUENCE [LARGE SCALE GENOMIC DNA]</scope>
    <source>
        <strain evidence="4 6">CF12-14</strain>
    </source>
</reference>
<dbReference type="Proteomes" id="UP000249203">
    <property type="component" value="Unassembled WGS sequence"/>
</dbReference>
<reference evidence="3 5" key="2">
    <citation type="submission" date="2018-06" db="EMBL/GenBank/DDBJ databases">
        <title>Genomic Encyclopedia of Type Strains, Phase III (KMG-III): the genomes of soil and plant-associated and newly described type strains.</title>
        <authorList>
            <person name="Whitman W."/>
        </authorList>
    </citation>
    <scope>NUCLEOTIDE SEQUENCE [LARGE SCALE GENOMIC DNA]</scope>
    <source>
        <strain evidence="3 5">CGMCC 1.15366</strain>
    </source>
</reference>
<proteinExistence type="predicted"/>
<dbReference type="InterPro" id="IPR005586">
    <property type="entry name" value="ABC_trans_aux"/>
</dbReference>
<dbReference type="RefSeq" id="WP_111568707.1">
    <property type="nucleotide sequence ID" value="NZ_PIPK01000002.1"/>
</dbReference>
<accession>A0A327X7E1</accession>
<evidence type="ECO:0000313" key="6">
    <source>
        <dbReference type="Proteomes" id="UP000287865"/>
    </source>
</evidence>
<feature type="domain" description="ABC-type transport auxiliary lipoprotein component" evidence="2">
    <location>
        <begin position="29"/>
        <end position="191"/>
    </location>
</feature>
<dbReference type="Gene3D" id="3.40.50.10610">
    <property type="entry name" value="ABC-type transport auxiliary lipoprotein component"/>
    <property type="match status" value="1"/>
</dbReference>
<name>A0A327X7E1_9GAMM</name>
<dbReference type="EMBL" id="PIPK01000002">
    <property type="protein sequence ID" value="RUO27753.1"/>
    <property type="molecule type" value="Genomic_DNA"/>
</dbReference>
<dbReference type="AlphaFoldDB" id="A0A327X7E1"/>
<dbReference type="SUPFAM" id="SSF159594">
    <property type="entry name" value="XCC0632-like"/>
    <property type="match status" value="1"/>
</dbReference>
<dbReference type="Pfam" id="PF03886">
    <property type="entry name" value="ABC_trans_aux"/>
    <property type="match status" value="1"/>
</dbReference>
<evidence type="ECO:0000259" key="2">
    <source>
        <dbReference type="Pfam" id="PF03886"/>
    </source>
</evidence>
<dbReference type="EMBL" id="QLMD01000003">
    <property type="protein sequence ID" value="RAJ99086.1"/>
    <property type="molecule type" value="Genomic_DNA"/>
</dbReference>
<evidence type="ECO:0000313" key="4">
    <source>
        <dbReference type="EMBL" id="RUO27753.1"/>
    </source>
</evidence>
<sequence length="202" mass="22354">MIRRWTFAALGALLLTLAACSSTPQVQQYLLSAPELSAISTSEPNASGAKIVIGQVEVAAFLSGQSIVTMQDGHQLHQAHYHRWAEPLPRQLQRQLRLGLAAQLPNHSWLSIHGSAHLRSLDYRLDIVVDEFHLNSRQQAVVGGQWQLRDANQGYVAHGQFHQYQGLSADGYPALVEALNQAWQQSLVEIAEQLTHNGTLQL</sequence>
<evidence type="ECO:0000256" key="1">
    <source>
        <dbReference type="SAM" id="SignalP"/>
    </source>
</evidence>
<dbReference type="OrthoDB" id="5600407at2"/>
<evidence type="ECO:0000313" key="3">
    <source>
        <dbReference type="EMBL" id="RAJ99086.1"/>
    </source>
</evidence>
<gene>
    <name evidence="3" type="ORF">B0I24_10380</name>
    <name evidence="4" type="ORF">CWE07_03840</name>
</gene>
<evidence type="ECO:0000313" key="5">
    <source>
        <dbReference type="Proteomes" id="UP000249203"/>
    </source>
</evidence>
<organism evidence="3 5">
    <name type="scientific">Aliidiomarina maris</name>
    <dbReference type="NCBI Taxonomy" id="531312"/>
    <lineage>
        <taxon>Bacteria</taxon>
        <taxon>Pseudomonadati</taxon>
        <taxon>Pseudomonadota</taxon>
        <taxon>Gammaproteobacteria</taxon>
        <taxon>Alteromonadales</taxon>
        <taxon>Idiomarinaceae</taxon>
        <taxon>Aliidiomarina</taxon>
    </lineage>
</organism>
<keyword evidence="1" id="KW-0732">Signal</keyword>
<dbReference type="Proteomes" id="UP000287865">
    <property type="component" value="Unassembled WGS sequence"/>
</dbReference>